<gene>
    <name evidence="2" type="ORF">RIMI_LOCUS3042021</name>
</gene>
<dbReference type="InterPro" id="IPR036056">
    <property type="entry name" value="Fibrinogen-like_C"/>
</dbReference>
<dbReference type="Proteomes" id="UP001176940">
    <property type="component" value="Unassembled WGS sequence"/>
</dbReference>
<dbReference type="PROSITE" id="PS51406">
    <property type="entry name" value="FIBRINOGEN_C_2"/>
    <property type="match status" value="1"/>
</dbReference>
<feature type="domain" description="Fibrinogen C-terminal" evidence="1">
    <location>
        <begin position="16"/>
        <end position="233"/>
    </location>
</feature>
<dbReference type="NCBIfam" id="NF040941">
    <property type="entry name" value="GGGWT_bact"/>
    <property type="match status" value="1"/>
</dbReference>
<proteinExistence type="predicted"/>
<keyword evidence="3" id="KW-1185">Reference proteome</keyword>
<organism evidence="2 3">
    <name type="scientific">Ranitomeya imitator</name>
    <name type="common">mimic poison frog</name>
    <dbReference type="NCBI Taxonomy" id="111125"/>
    <lineage>
        <taxon>Eukaryota</taxon>
        <taxon>Metazoa</taxon>
        <taxon>Chordata</taxon>
        <taxon>Craniata</taxon>
        <taxon>Vertebrata</taxon>
        <taxon>Euteleostomi</taxon>
        <taxon>Amphibia</taxon>
        <taxon>Batrachia</taxon>
        <taxon>Anura</taxon>
        <taxon>Neobatrachia</taxon>
        <taxon>Hyloidea</taxon>
        <taxon>Dendrobatidae</taxon>
        <taxon>Dendrobatinae</taxon>
        <taxon>Ranitomeya</taxon>
    </lineage>
</organism>
<accession>A0ABN9KWW5</accession>
<dbReference type="PANTHER" id="PTHR19143">
    <property type="entry name" value="FIBRINOGEN/TENASCIN/ANGIOPOEITIN"/>
    <property type="match status" value="1"/>
</dbReference>
<dbReference type="CDD" id="cd00087">
    <property type="entry name" value="FReD"/>
    <property type="match status" value="1"/>
</dbReference>
<dbReference type="Gene3D" id="3.90.215.10">
    <property type="entry name" value="Gamma Fibrinogen, chain A, domain 1"/>
    <property type="match status" value="1"/>
</dbReference>
<dbReference type="EMBL" id="CAUEEQ010004447">
    <property type="protein sequence ID" value="CAJ0927429.1"/>
    <property type="molecule type" value="Genomic_DNA"/>
</dbReference>
<sequence>MYCLMCARLPRGNDRLSLVGGPRNCRDLKDLGLTLTGWYYIYPDGSPMRVMCDMETDGGGWIVFQRRWDGSVDFNKNWDSYKKGFGNQWSEFWLGNDNIHLLTSTGKFQLRVDLEDFDKNRVYATYSDFRIGGESDQYPLYVGNYTEGTAGDSLSLHRNKKFSTIDNDNDFSRAVNCAKLYSAPWWHTACFDSSLNGEYLQGEHNKKGGIAWSTFKKINYSLKFSEIKFRQAIE</sequence>
<dbReference type="InterPro" id="IPR002181">
    <property type="entry name" value="Fibrinogen_a/b/g_C_dom"/>
</dbReference>
<evidence type="ECO:0000313" key="3">
    <source>
        <dbReference type="Proteomes" id="UP001176940"/>
    </source>
</evidence>
<dbReference type="SMART" id="SM00186">
    <property type="entry name" value="FBG"/>
    <property type="match status" value="1"/>
</dbReference>
<protein>
    <recommendedName>
        <fullName evidence="1">Fibrinogen C-terminal domain-containing protein</fullName>
    </recommendedName>
</protein>
<evidence type="ECO:0000259" key="1">
    <source>
        <dbReference type="PROSITE" id="PS51406"/>
    </source>
</evidence>
<evidence type="ECO:0000313" key="2">
    <source>
        <dbReference type="EMBL" id="CAJ0927429.1"/>
    </source>
</evidence>
<comment type="caution">
    <text evidence="2">The sequence shown here is derived from an EMBL/GenBank/DDBJ whole genome shotgun (WGS) entry which is preliminary data.</text>
</comment>
<dbReference type="Pfam" id="PF00147">
    <property type="entry name" value="Fibrinogen_C"/>
    <property type="match status" value="1"/>
</dbReference>
<dbReference type="InterPro" id="IPR050373">
    <property type="entry name" value="Fibrinogen_C-term_domain"/>
</dbReference>
<dbReference type="PANTHER" id="PTHR19143:SF464">
    <property type="entry name" value="FICOLIN-LIKE ISOFORM X1"/>
    <property type="match status" value="1"/>
</dbReference>
<reference evidence="2" key="1">
    <citation type="submission" date="2023-07" db="EMBL/GenBank/DDBJ databases">
        <authorList>
            <person name="Stuckert A."/>
        </authorList>
    </citation>
    <scope>NUCLEOTIDE SEQUENCE</scope>
</reference>
<dbReference type="SUPFAM" id="SSF56496">
    <property type="entry name" value="Fibrinogen C-terminal domain-like"/>
    <property type="match status" value="1"/>
</dbReference>
<dbReference type="InterPro" id="IPR014716">
    <property type="entry name" value="Fibrinogen_a/b/g_C_1"/>
</dbReference>
<name>A0ABN9KWW5_9NEOB</name>